<comment type="caution">
    <text evidence="1">The sequence shown here is derived from an EMBL/GenBank/DDBJ whole genome shotgun (WGS) entry which is preliminary data.</text>
</comment>
<proteinExistence type="predicted"/>
<dbReference type="OrthoDB" id="1238772at2"/>
<evidence type="ECO:0000313" key="2">
    <source>
        <dbReference type="Proteomes" id="UP000315949"/>
    </source>
</evidence>
<dbReference type="PANTHER" id="PTHR41260">
    <property type="entry name" value="PROTEIN ECSC"/>
    <property type="match status" value="1"/>
</dbReference>
<organism evidence="1 2">
    <name type="scientific">Luteimonas wenzhouensis</name>
    <dbReference type="NCBI Taxonomy" id="2599615"/>
    <lineage>
        <taxon>Bacteria</taxon>
        <taxon>Pseudomonadati</taxon>
        <taxon>Pseudomonadota</taxon>
        <taxon>Gammaproteobacteria</taxon>
        <taxon>Lysobacterales</taxon>
        <taxon>Lysobacteraceae</taxon>
        <taxon>Luteimonas</taxon>
    </lineage>
</organism>
<dbReference type="RefSeq" id="WP_146312521.1">
    <property type="nucleotide sequence ID" value="NZ_VOHE01000003.1"/>
</dbReference>
<evidence type="ECO:0000313" key="1">
    <source>
        <dbReference type="EMBL" id="TWT19904.1"/>
    </source>
</evidence>
<dbReference type="InterPro" id="IPR024787">
    <property type="entry name" value="EcsC"/>
</dbReference>
<accession>A0A5C5U1M1</accession>
<protein>
    <submittedName>
        <fullName evidence="1">EcsC family protein</fullName>
    </submittedName>
</protein>
<dbReference type="AlphaFoldDB" id="A0A5C5U1M1"/>
<reference evidence="1 2" key="1">
    <citation type="submission" date="2019-07" db="EMBL/GenBank/DDBJ databases">
        <title>Luteimonas sp. YD-1 nov., isolated from acidic soil.</title>
        <authorList>
            <person name="Zhou J."/>
        </authorList>
    </citation>
    <scope>NUCLEOTIDE SEQUENCE [LARGE SCALE GENOMIC DNA]</scope>
    <source>
        <strain evidence="1 2">YD-1</strain>
    </source>
</reference>
<dbReference type="EMBL" id="VOHE01000003">
    <property type="protein sequence ID" value="TWT19904.1"/>
    <property type="molecule type" value="Genomic_DNA"/>
</dbReference>
<sequence length="268" mass="27981">MDPAALEELRQAHTLLETPGLAAQLANAVGAPLEYVMTRRLPVPATRLVNALVRSALQQSLRAAVATLDPDQRRPPRTRTHTLVAAASGAAGGAFGLAGLAVELPVTTTVILRSIAEIARAQGESLDDPATTLACFEVLTMGGRSSSDDGAESGYFAARAVLAQQVAAAAEYVAVHGLVGKGGPLIVQLLSAIASRFSVNVSQKLALQAVPLVGAVTGATLNTLFMRHFQAMAQGHFTVRRLERRYGADVVRRAYQALGDEAGDRPAA</sequence>
<gene>
    <name evidence="1" type="ORF">FQY79_07250</name>
</gene>
<dbReference type="Pfam" id="PF12787">
    <property type="entry name" value="EcsC"/>
    <property type="match status" value="1"/>
</dbReference>
<name>A0A5C5U1M1_9GAMM</name>
<keyword evidence="2" id="KW-1185">Reference proteome</keyword>
<dbReference type="PANTHER" id="PTHR41260:SF1">
    <property type="entry name" value="PROTEIN ECSC"/>
    <property type="match status" value="1"/>
</dbReference>
<dbReference type="Proteomes" id="UP000315949">
    <property type="component" value="Unassembled WGS sequence"/>
</dbReference>